<evidence type="ECO:0000256" key="8">
    <source>
        <dbReference type="ARBA" id="ARBA00023004"/>
    </source>
</evidence>
<dbReference type="Proteomes" id="UP000198287">
    <property type="component" value="Unassembled WGS sequence"/>
</dbReference>
<dbReference type="PROSITE" id="PS51471">
    <property type="entry name" value="FE2OG_OXY"/>
    <property type="match status" value="1"/>
</dbReference>
<keyword evidence="6" id="KW-0223">Dioxygenase</keyword>
<comment type="caution">
    <text evidence="14">The sequence shown here is derived from an EMBL/GenBank/DDBJ whole genome shotgun (WGS) entry which is preliminary data.</text>
</comment>
<comment type="cofactor">
    <cofactor evidence="1">
        <name>L-ascorbate</name>
        <dbReference type="ChEBI" id="CHEBI:38290"/>
    </cofactor>
</comment>
<keyword evidence="8" id="KW-0408">Iron</keyword>
<dbReference type="Pfam" id="PF01753">
    <property type="entry name" value="zf-MYND"/>
    <property type="match status" value="1"/>
</dbReference>
<dbReference type="InterPro" id="IPR044862">
    <property type="entry name" value="Pro_4_hyd_alph_FE2OG_OXY"/>
</dbReference>
<dbReference type="PANTHER" id="PTHR12907">
    <property type="entry name" value="EGL NINE HOMOLOG-RELATED"/>
    <property type="match status" value="1"/>
</dbReference>
<dbReference type="GO" id="GO:0031418">
    <property type="term" value="F:L-ascorbic acid binding"/>
    <property type="evidence" value="ECO:0007669"/>
    <property type="project" value="UniProtKB-KW"/>
</dbReference>
<evidence type="ECO:0000313" key="15">
    <source>
        <dbReference type="Proteomes" id="UP000198287"/>
    </source>
</evidence>
<evidence type="ECO:0000256" key="4">
    <source>
        <dbReference type="ARBA" id="ARBA00022833"/>
    </source>
</evidence>
<dbReference type="EC" id="1.14.11.29" evidence="9"/>
<evidence type="ECO:0000256" key="2">
    <source>
        <dbReference type="ARBA" id="ARBA00022723"/>
    </source>
</evidence>
<evidence type="ECO:0000259" key="12">
    <source>
        <dbReference type="PROSITE" id="PS50865"/>
    </source>
</evidence>
<dbReference type="SUPFAM" id="SSF144232">
    <property type="entry name" value="HIT/MYND zinc finger-like"/>
    <property type="match status" value="1"/>
</dbReference>
<comment type="catalytic activity">
    <reaction evidence="10">
        <text>L-prolyl-[hypoxia-inducible factor alpha subunit] + 2-oxoglutarate + O2 = trans-4-hydroxy-L-prolyl-[hypoxia-inducible factor alpha subunit] + succinate + CO2</text>
        <dbReference type="Rhea" id="RHEA:48400"/>
        <dbReference type="Rhea" id="RHEA-COMP:12093"/>
        <dbReference type="Rhea" id="RHEA-COMP:12094"/>
        <dbReference type="ChEBI" id="CHEBI:15379"/>
        <dbReference type="ChEBI" id="CHEBI:16526"/>
        <dbReference type="ChEBI" id="CHEBI:16810"/>
        <dbReference type="ChEBI" id="CHEBI:30031"/>
        <dbReference type="ChEBI" id="CHEBI:50342"/>
        <dbReference type="ChEBI" id="CHEBI:61965"/>
        <dbReference type="EC" id="1.14.11.29"/>
    </reaction>
</comment>
<dbReference type="GO" id="GO:0008198">
    <property type="term" value="F:ferrous iron binding"/>
    <property type="evidence" value="ECO:0007669"/>
    <property type="project" value="TreeGrafter"/>
</dbReference>
<evidence type="ECO:0000313" key="14">
    <source>
        <dbReference type="EMBL" id="OXA59912.1"/>
    </source>
</evidence>
<evidence type="ECO:0000256" key="10">
    <source>
        <dbReference type="ARBA" id="ARBA00049134"/>
    </source>
</evidence>
<reference evidence="14 15" key="1">
    <citation type="submission" date="2015-12" db="EMBL/GenBank/DDBJ databases">
        <title>The genome of Folsomia candida.</title>
        <authorList>
            <person name="Faddeeva A."/>
            <person name="Derks M.F."/>
            <person name="Anvar Y."/>
            <person name="Smit S."/>
            <person name="Van Straalen N."/>
            <person name="Roelofs D."/>
        </authorList>
    </citation>
    <scope>NUCLEOTIDE SEQUENCE [LARGE SCALE GENOMIC DNA]</scope>
    <source>
        <strain evidence="14 15">VU population</strain>
        <tissue evidence="14">Whole body</tissue>
    </source>
</reference>
<dbReference type="Gene3D" id="2.60.120.620">
    <property type="entry name" value="q2cbj1_9rhob like domain"/>
    <property type="match status" value="1"/>
</dbReference>
<dbReference type="PROSITE" id="PS50865">
    <property type="entry name" value="ZF_MYND_2"/>
    <property type="match status" value="1"/>
</dbReference>
<organism evidence="14 15">
    <name type="scientific">Folsomia candida</name>
    <name type="common">Springtail</name>
    <dbReference type="NCBI Taxonomy" id="158441"/>
    <lineage>
        <taxon>Eukaryota</taxon>
        <taxon>Metazoa</taxon>
        <taxon>Ecdysozoa</taxon>
        <taxon>Arthropoda</taxon>
        <taxon>Hexapoda</taxon>
        <taxon>Collembola</taxon>
        <taxon>Entomobryomorpha</taxon>
        <taxon>Isotomoidea</taxon>
        <taxon>Isotomidae</taxon>
        <taxon>Proisotominae</taxon>
        <taxon>Folsomia</taxon>
    </lineage>
</organism>
<dbReference type="GO" id="GO:0008270">
    <property type="term" value="F:zinc ion binding"/>
    <property type="evidence" value="ECO:0007669"/>
    <property type="project" value="UniProtKB-KW"/>
</dbReference>
<dbReference type="OrthoDB" id="76265at2759"/>
<name>A0A226EQK7_FOLCA</name>
<evidence type="ECO:0000256" key="11">
    <source>
        <dbReference type="PROSITE-ProRule" id="PRU00134"/>
    </source>
</evidence>
<keyword evidence="5" id="KW-0847">Vitamin C</keyword>
<keyword evidence="7" id="KW-0560">Oxidoreductase</keyword>
<dbReference type="SMART" id="SM00702">
    <property type="entry name" value="P4Hc"/>
    <property type="match status" value="1"/>
</dbReference>
<keyword evidence="2" id="KW-0479">Metal-binding</keyword>
<keyword evidence="3 11" id="KW-0863">Zinc-finger</keyword>
<dbReference type="GO" id="GO:0071456">
    <property type="term" value="P:cellular response to hypoxia"/>
    <property type="evidence" value="ECO:0007669"/>
    <property type="project" value="TreeGrafter"/>
</dbReference>
<feature type="domain" description="Fe2OG dioxygenase" evidence="13">
    <location>
        <begin position="508"/>
        <end position="607"/>
    </location>
</feature>
<evidence type="ECO:0000256" key="3">
    <source>
        <dbReference type="ARBA" id="ARBA00022771"/>
    </source>
</evidence>
<dbReference type="InterPro" id="IPR005123">
    <property type="entry name" value="Oxoglu/Fe-dep_dioxygenase_dom"/>
</dbReference>
<dbReference type="InterPro" id="IPR006620">
    <property type="entry name" value="Pro_4_hyd_alph"/>
</dbReference>
<keyword evidence="4" id="KW-0862">Zinc</keyword>
<dbReference type="InterPro" id="IPR002893">
    <property type="entry name" value="Znf_MYND"/>
</dbReference>
<evidence type="ECO:0000256" key="9">
    <source>
        <dbReference type="ARBA" id="ARBA00039004"/>
    </source>
</evidence>
<feature type="domain" description="MYND-type" evidence="12">
    <location>
        <begin position="19"/>
        <end position="57"/>
    </location>
</feature>
<sequence length="630" mass="70173">MNNTLKLQPIYLGFQHTSCALCGAGGVKFMFCSKCRVVVYCSKEHQITHWKRHKRFCREHVWRKDSPYGSVASASCKVSSCACKHWYTTADDNDSLFLAQASNGLNSLPSSSSSTPVVARDEEIDQVLSSLIPEEYSASSEVVLYPEKQEFILDLEESLREVTNGGESTYASILNPTHDDVMAFNHDIAFSGIVSPNSISYADKSNNQLFFNTSECDEINLTPTNQALPPLLEQHLSTHHHRQLGGRPGLEDLENHAPVAVQPNGDGTTCETHTQSSQSQIMFSQQAGDQLVYSQSTTFNQVLTPGHAHSAASLHFERTLHPSNWVTFPPSSTSSPSTSLSVSLSVASKTFEDESVVIRESDQGLVSPSMTHSSATIPFQHRNNMQYISGQSAQQTRLWINQVWEQVIEDMDHYGVCVVDNLLGDARGGAVLREVQNMYSKGAFQDGQLVKSKDGQSKSIRGDKITWVDGREPHCRNISVLIKLLDNIVMGANNRNNNGKLGTYTIKERSKAMVACYPGSGTHYVKHVDNPNDDGRCVTAIYYLNKDWSTQENGGLLRIFPEGWSHQVADIEPLFDRVIFFWSDRRNPHEVQPAYKTRYAITLWYFDSNAKARAKKSAEDIKDISSLKAS</sequence>
<dbReference type="AlphaFoldDB" id="A0A226EQK7"/>
<evidence type="ECO:0000256" key="6">
    <source>
        <dbReference type="ARBA" id="ARBA00022964"/>
    </source>
</evidence>
<evidence type="ECO:0000259" key="13">
    <source>
        <dbReference type="PROSITE" id="PS51471"/>
    </source>
</evidence>
<evidence type="ECO:0000256" key="7">
    <source>
        <dbReference type="ARBA" id="ARBA00023002"/>
    </source>
</evidence>
<dbReference type="STRING" id="158441.A0A226EQK7"/>
<keyword evidence="15" id="KW-1185">Reference proteome</keyword>
<dbReference type="Gene3D" id="6.10.140.2220">
    <property type="match status" value="1"/>
</dbReference>
<proteinExistence type="predicted"/>
<gene>
    <name evidence="14" type="ORF">Fcan01_05837</name>
</gene>
<evidence type="ECO:0000256" key="5">
    <source>
        <dbReference type="ARBA" id="ARBA00022896"/>
    </source>
</evidence>
<dbReference type="PANTHER" id="PTHR12907:SF26">
    <property type="entry name" value="HIF PROLYL HYDROXYLASE, ISOFORM C"/>
    <property type="match status" value="1"/>
</dbReference>
<accession>A0A226EQK7</accession>
<dbReference type="InterPro" id="IPR051559">
    <property type="entry name" value="HIF_prolyl_hydroxylases"/>
</dbReference>
<evidence type="ECO:0000256" key="1">
    <source>
        <dbReference type="ARBA" id="ARBA00001961"/>
    </source>
</evidence>
<dbReference type="GO" id="GO:0160082">
    <property type="term" value="F:hypoxia-inducible factor-proline dioxygenase activity"/>
    <property type="evidence" value="ECO:0007669"/>
    <property type="project" value="UniProtKB-EC"/>
</dbReference>
<protein>
    <recommendedName>
        <fullName evidence="9">hypoxia-inducible factor-proline dioxygenase</fullName>
        <ecNumber evidence="9">1.14.11.29</ecNumber>
    </recommendedName>
</protein>
<dbReference type="Pfam" id="PF13640">
    <property type="entry name" value="2OG-FeII_Oxy_3"/>
    <property type="match status" value="1"/>
</dbReference>
<dbReference type="EMBL" id="LNIX01000002">
    <property type="protein sequence ID" value="OXA59912.1"/>
    <property type="molecule type" value="Genomic_DNA"/>
</dbReference>